<protein>
    <submittedName>
        <fullName evidence="1">Uncharacterized protein</fullName>
    </submittedName>
</protein>
<proteinExistence type="predicted"/>
<evidence type="ECO:0000313" key="1">
    <source>
        <dbReference type="EMBL" id="CAH9072246.1"/>
    </source>
</evidence>
<sequence>MPLQEFRAGSATVDRGITGESGRDINIWKDPWLPDRNSPRVTSAPITGLEQASVDSLRREDGLDWDLDFLGDLFNQRDIRLIQGIPMSYRQIPDKVCWRWEDSGRFTVRSCYRNLAGDMVNGGWTGWAAMWAWMLPPKKNLADVLRFTPDDVKS</sequence>
<gene>
    <name evidence="1" type="ORF">CEURO_LOCUS4256</name>
</gene>
<name>A0A9P1E1M9_CUSEU</name>
<dbReference type="Proteomes" id="UP001152484">
    <property type="component" value="Unassembled WGS sequence"/>
</dbReference>
<comment type="caution">
    <text evidence="1">The sequence shown here is derived from an EMBL/GenBank/DDBJ whole genome shotgun (WGS) entry which is preliminary data.</text>
</comment>
<dbReference type="AlphaFoldDB" id="A0A9P1E1M9"/>
<accession>A0A9P1E1M9</accession>
<dbReference type="EMBL" id="CAMAPE010000008">
    <property type="protein sequence ID" value="CAH9072246.1"/>
    <property type="molecule type" value="Genomic_DNA"/>
</dbReference>
<evidence type="ECO:0000313" key="2">
    <source>
        <dbReference type="Proteomes" id="UP001152484"/>
    </source>
</evidence>
<reference evidence="1" key="1">
    <citation type="submission" date="2022-07" db="EMBL/GenBank/DDBJ databases">
        <authorList>
            <person name="Macas J."/>
            <person name="Novak P."/>
            <person name="Neumann P."/>
        </authorList>
    </citation>
    <scope>NUCLEOTIDE SEQUENCE</scope>
</reference>
<dbReference type="OrthoDB" id="1743856at2759"/>
<organism evidence="1 2">
    <name type="scientific">Cuscuta europaea</name>
    <name type="common">European dodder</name>
    <dbReference type="NCBI Taxonomy" id="41803"/>
    <lineage>
        <taxon>Eukaryota</taxon>
        <taxon>Viridiplantae</taxon>
        <taxon>Streptophyta</taxon>
        <taxon>Embryophyta</taxon>
        <taxon>Tracheophyta</taxon>
        <taxon>Spermatophyta</taxon>
        <taxon>Magnoliopsida</taxon>
        <taxon>eudicotyledons</taxon>
        <taxon>Gunneridae</taxon>
        <taxon>Pentapetalae</taxon>
        <taxon>asterids</taxon>
        <taxon>lamiids</taxon>
        <taxon>Solanales</taxon>
        <taxon>Convolvulaceae</taxon>
        <taxon>Cuscuteae</taxon>
        <taxon>Cuscuta</taxon>
        <taxon>Cuscuta subgen. Cuscuta</taxon>
    </lineage>
</organism>
<keyword evidence="2" id="KW-1185">Reference proteome</keyword>